<evidence type="ECO:0000313" key="3">
    <source>
        <dbReference type="Proteomes" id="UP000683925"/>
    </source>
</evidence>
<dbReference type="EMBL" id="CAJJDP010000017">
    <property type="protein sequence ID" value="CAD8145340.1"/>
    <property type="molecule type" value="Genomic_DNA"/>
</dbReference>
<dbReference type="Proteomes" id="UP000683925">
    <property type="component" value="Unassembled WGS sequence"/>
</dbReference>
<evidence type="ECO:0000256" key="1">
    <source>
        <dbReference type="SAM" id="MobiDB-lite"/>
    </source>
</evidence>
<gene>
    <name evidence="2" type="ORF">POCTA_138.1.T0170180</name>
</gene>
<organism evidence="2 3">
    <name type="scientific">Paramecium octaurelia</name>
    <dbReference type="NCBI Taxonomy" id="43137"/>
    <lineage>
        <taxon>Eukaryota</taxon>
        <taxon>Sar</taxon>
        <taxon>Alveolata</taxon>
        <taxon>Ciliophora</taxon>
        <taxon>Intramacronucleata</taxon>
        <taxon>Oligohymenophorea</taxon>
        <taxon>Peniculida</taxon>
        <taxon>Parameciidae</taxon>
        <taxon>Paramecium</taxon>
    </lineage>
</organism>
<proteinExistence type="predicted"/>
<dbReference type="OrthoDB" id="310844at2759"/>
<sequence>MIFNTKEPFVIVKNYRQRQQEAKKEQAKQKSIPKPKELSKKIVKPKKVHQTQQPTQPVQPISQKIDQTLFSQLFQQHQQQQLMLQQFIHNTQINQITLQDDDLDQYSPVYLYGIPKTPQNIALSRGSTRDDDDFKI</sequence>
<evidence type="ECO:0000313" key="2">
    <source>
        <dbReference type="EMBL" id="CAD8145340.1"/>
    </source>
</evidence>
<name>A0A8S1SYT5_PAROT</name>
<feature type="compositionally biased region" description="Basic and acidic residues" evidence="1">
    <location>
        <begin position="18"/>
        <end position="40"/>
    </location>
</feature>
<dbReference type="OMA" id="FIHNTQI"/>
<accession>A0A8S1SYT5</accession>
<feature type="region of interest" description="Disordered" evidence="1">
    <location>
        <begin position="16"/>
        <end position="60"/>
    </location>
</feature>
<comment type="caution">
    <text evidence="2">The sequence shown here is derived from an EMBL/GenBank/DDBJ whole genome shotgun (WGS) entry which is preliminary data.</text>
</comment>
<protein>
    <submittedName>
        <fullName evidence="2">Uncharacterized protein</fullName>
    </submittedName>
</protein>
<feature type="compositionally biased region" description="Low complexity" evidence="1">
    <location>
        <begin position="50"/>
        <end position="60"/>
    </location>
</feature>
<keyword evidence="3" id="KW-1185">Reference proteome</keyword>
<reference evidence="2" key="1">
    <citation type="submission" date="2021-01" db="EMBL/GenBank/DDBJ databases">
        <authorList>
            <consortium name="Genoscope - CEA"/>
            <person name="William W."/>
        </authorList>
    </citation>
    <scope>NUCLEOTIDE SEQUENCE</scope>
</reference>
<dbReference type="AlphaFoldDB" id="A0A8S1SYT5"/>